<evidence type="ECO:0000313" key="5">
    <source>
        <dbReference type="Proteomes" id="UP000058446"/>
    </source>
</evidence>
<dbReference type="InterPro" id="IPR050902">
    <property type="entry name" value="ABC_Transporter_SBP"/>
</dbReference>
<evidence type="ECO:0000256" key="2">
    <source>
        <dbReference type="SAM" id="SignalP"/>
    </source>
</evidence>
<evidence type="ECO:0000256" key="1">
    <source>
        <dbReference type="ARBA" id="ARBA00008814"/>
    </source>
</evidence>
<dbReference type="InterPro" id="IPR002491">
    <property type="entry name" value="ABC_transptr_periplasmic_BD"/>
</dbReference>
<dbReference type="SUPFAM" id="SSF53807">
    <property type="entry name" value="Helical backbone' metal receptor"/>
    <property type="match status" value="1"/>
</dbReference>
<accession>A0A0K2GZB3</accession>
<gene>
    <name evidence="4" type="ORF">CLAC_04740</name>
</gene>
<dbReference type="Pfam" id="PF01497">
    <property type="entry name" value="Peripla_BP_2"/>
    <property type="match status" value="1"/>
</dbReference>
<dbReference type="EMBL" id="CP006841">
    <property type="protein sequence ID" value="ALA67129.1"/>
    <property type="molecule type" value="Genomic_DNA"/>
</dbReference>
<comment type="similarity">
    <text evidence="1">Belongs to the bacterial solute-binding protein 8 family.</text>
</comment>
<keyword evidence="2" id="KW-0732">Signal</keyword>
<dbReference type="RefSeq" id="WP_053411905.1">
    <property type="nucleotide sequence ID" value="NZ_CP006841.1"/>
</dbReference>
<dbReference type="AlphaFoldDB" id="A0A0K2GZB3"/>
<feature type="domain" description="Fe/B12 periplasmic-binding" evidence="3">
    <location>
        <begin position="69"/>
        <end position="358"/>
    </location>
</feature>
<keyword evidence="5" id="KW-1185">Reference proteome</keyword>
<reference evidence="4 5" key="1">
    <citation type="submission" date="2013-10" db="EMBL/GenBank/DDBJ databases">
        <title>Complete genome sequence of Corynebacterium lactis DSM 45799(T), isolated from raw cow milk.</title>
        <authorList>
            <person name="Ruckert C."/>
            <person name="Albersmeier A."/>
            <person name="Lipski A."/>
            <person name="Kalinowski J."/>
        </authorList>
    </citation>
    <scope>NUCLEOTIDE SEQUENCE [LARGE SCALE GENOMIC DNA]</scope>
    <source>
        <strain evidence="4 5">RW2-5</strain>
    </source>
</reference>
<dbReference type="KEGG" id="clw:CLAC_04740"/>
<dbReference type="PANTHER" id="PTHR30535">
    <property type="entry name" value="VITAMIN B12-BINDING PROTEIN"/>
    <property type="match status" value="1"/>
</dbReference>
<keyword evidence="4" id="KW-0449">Lipoprotein</keyword>
<dbReference type="PANTHER" id="PTHR30535:SF7">
    <property type="entry name" value="IRON(III) DICITRATE-BINDING PROTEIN"/>
    <property type="match status" value="1"/>
</dbReference>
<dbReference type="PROSITE" id="PS50983">
    <property type="entry name" value="FE_B12_PBP"/>
    <property type="match status" value="1"/>
</dbReference>
<dbReference type="PATRIC" id="fig|1408189.4.peg.948"/>
<organism evidence="4 5">
    <name type="scientific">Corynebacterium lactis RW2-5</name>
    <dbReference type="NCBI Taxonomy" id="1408189"/>
    <lineage>
        <taxon>Bacteria</taxon>
        <taxon>Bacillati</taxon>
        <taxon>Actinomycetota</taxon>
        <taxon>Actinomycetes</taxon>
        <taxon>Mycobacteriales</taxon>
        <taxon>Corynebacteriaceae</taxon>
        <taxon>Corynebacterium</taxon>
    </lineage>
</organism>
<name>A0A0K2GZB3_9CORY</name>
<dbReference type="Proteomes" id="UP000058446">
    <property type="component" value="Chromosome"/>
</dbReference>
<proteinExistence type="inferred from homology"/>
<feature type="chain" id="PRO_5005477248" evidence="2">
    <location>
        <begin position="39"/>
        <end position="382"/>
    </location>
</feature>
<evidence type="ECO:0000259" key="3">
    <source>
        <dbReference type="PROSITE" id="PS50983"/>
    </source>
</evidence>
<feature type="signal peptide" evidence="2">
    <location>
        <begin position="1"/>
        <end position="38"/>
    </location>
</feature>
<dbReference type="Gene3D" id="3.40.50.1980">
    <property type="entry name" value="Nitrogenase molybdenum iron protein domain"/>
    <property type="match status" value="2"/>
</dbReference>
<dbReference type="OrthoDB" id="9797850at2"/>
<sequence>MIPLNSHPRPFAFRRNRRALRGAAATAAVAAVAFGAVACSDDAAKTDASGSVTLTNCGEEVTYPATAKKLMINDGNIISLALAVGAENEIAAVSSVNRDIPILTAAYGDAIKSKEQVSAEYPNLEEVLAAEPDVFIGGWGYGFGEDKGLTPESLKEHNIGSYILTESCRQADTEGAAQDGSGDPGHKRGVVDPWEAIRIDLRNVAKLTGHEDNADKVISDIDARLKKLDAAPKAEKKPVGFVFDSAGDAPFTSGAFGAPQGILDKAGATNGTESIKDTWTTTTWEHIAEMQPDFITLVEYPGQSFEEKIKALRTNPATKDLPAVKENRFVNLPYAMWTESPLNVDAAEHVRKALERFGLVPNSEVSTQLDFPKDLPGVEYFQ</sequence>
<dbReference type="STRING" id="1408189.CLAC_04740"/>
<protein>
    <submittedName>
        <fullName evidence="4">Iron transport lipoprotein</fullName>
    </submittedName>
</protein>
<evidence type="ECO:0000313" key="4">
    <source>
        <dbReference type="EMBL" id="ALA67129.1"/>
    </source>
</evidence>